<name>A0ABM1A5L6_APLCA</name>
<dbReference type="CDD" id="cd06350">
    <property type="entry name" value="PBP1_GPCR_family_C-like"/>
    <property type="match status" value="1"/>
</dbReference>
<dbReference type="SUPFAM" id="SSF53822">
    <property type="entry name" value="Periplasmic binding protein-like I"/>
    <property type="match status" value="5"/>
</dbReference>
<evidence type="ECO:0000256" key="7">
    <source>
        <dbReference type="SAM" id="MobiDB-lite"/>
    </source>
</evidence>
<feature type="transmembrane region" description="Helical" evidence="8">
    <location>
        <begin position="2789"/>
        <end position="2812"/>
    </location>
</feature>
<dbReference type="CDD" id="cd13953">
    <property type="entry name" value="7tm_classC_mGluR-like"/>
    <property type="match status" value="1"/>
</dbReference>
<feature type="transmembrane region" description="Helical" evidence="8">
    <location>
        <begin position="2756"/>
        <end position="2777"/>
    </location>
</feature>
<dbReference type="Proteomes" id="UP000694888">
    <property type="component" value="Unplaced"/>
</dbReference>
<feature type="signal peptide" evidence="9">
    <location>
        <begin position="1"/>
        <end position="25"/>
    </location>
</feature>
<keyword evidence="6" id="KW-0325">Glycoprotein</keyword>
<proteinExistence type="predicted"/>
<dbReference type="PROSITE" id="PS50259">
    <property type="entry name" value="G_PROTEIN_RECEP_F3_4"/>
    <property type="match status" value="1"/>
</dbReference>
<dbReference type="PRINTS" id="PR00248">
    <property type="entry name" value="GPCRMGR"/>
</dbReference>
<evidence type="ECO:0000256" key="4">
    <source>
        <dbReference type="ARBA" id="ARBA00023136"/>
    </source>
</evidence>
<dbReference type="InterPro" id="IPR050726">
    <property type="entry name" value="mGluR"/>
</dbReference>
<dbReference type="RefSeq" id="XP_012941278.1">
    <property type="nucleotide sequence ID" value="XM_013085824.2"/>
</dbReference>
<comment type="subcellular location">
    <subcellularLocation>
        <location evidence="1">Membrane</location>
        <topology evidence="1">Multi-pass membrane protein</topology>
    </subcellularLocation>
</comment>
<keyword evidence="9" id="KW-0732">Signal</keyword>
<evidence type="ECO:0000256" key="3">
    <source>
        <dbReference type="ARBA" id="ARBA00022989"/>
    </source>
</evidence>
<feature type="transmembrane region" description="Helical" evidence="8">
    <location>
        <begin position="2818"/>
        <end position="2836"/>
    </location>
</feature>
<evidence type="ECO:0000313" key="11">
    <source>
        <dbReference type="Proteomes" id="UP000694888"/>
    </source>
</evidence>
<gene>
    <name evidence="12" type="primary">LOC101861377</name>
</gene>
<keyword evidence="3 8" id="KW-1133">Transmembrane helix</keyword>
<dbReference type="InterPro" id="IPR017978">
    <property type="entry name" value="GPCR_3_C"/>
</dbReference>
<feature type="chain" id="PRO_5047160975" evidence="9">
    <location>
        <begin position="26"/>
        <end position="2895"/>
    </location>
</feature>
<evidence type="ECO:0000256" key="5">
    <source>
        <dbReference type="ARBA" id="ARBA00023170"/>
    </source>
</evidence>
<evidence type="ECO:0000256" key="9">
    <source>
        <dbReference type="SAM" id="SignalP"/>
    </source>
</evidence>
<protein>
    <submittedName>
        <fullName evidence="12">Uncharacterized protein LOC101861377</fullName>
    </submittedName>
</protein>
<dbReference type="InterPro" id="IPR001828">
    <property type="entry name" value="ANF_lig-bd_rcpt"/>
</dbReference>
<evidence type="ECO:0000256" key="2">
    <source>
        <dbReference type="ARBA" id="ARBA00022692"/>
    </source>
</evidence>
<dbReference type="Pfam" id="PF00003">
    <property type="entry name" value="7tm_3"/>
    <property type="match status" value="1"/>
</dbReference>
<feature type="transmembrane region" description="Helical" evidence="8">
    <location>
        <begin position="2705"/>
        <end position="2727"/>
    </location>
</feature>
<feature type="transmembrane region" description="Helical" evidence="8">
    <location>
        <begin position="2663"/>
        <end position="2684"/>
    </location>
</feature>
<keyword evidence="4 8" id="KW-0472">Membrane</keyword>
<keyword evidence="5" id="KW-0675">Receptor</keyword>
<dbReference type="Pfam" id="PF01094">
    <property type="entry name" value="ANF_receptor"/>
    <property type="match status" value="5"/>
</dbReference>
<dbReference type="PANTHER" id="PTHR24060">
    <property type="entry name" value="METABOTROPIC GLUTAMATE RECEPTOR"/>
    <property type="match status" value="1"/>
</dbReference>
<evidence type="ECO:0000256" key="8">
    <source>
        <dbReference type="SAM" id="Phobius"/>
    </source>
</evidence>
<sequence length="2895" mass="320163">MAFFGANIKVVALLSLALLPVISLGQTLSTQTCSTDGSAVVQQGATAWIIGIISLNEEGSSGYGCGSPGDGSMHSYEAMRLVLELLNKKNGTLGTTRLTDSYVPGIKLGMKVKNYCSNEKSAVAAVSEYFPQLSGDGESCTRDVDNLTLGIIGGSTSDVAMALSEEAAPFHIPVISYEATAPQLTVPGKYTNFMRTISPDGPLIEVIVQLMKKMNWEFVAIVYDSGTYGRSAYSELHARLKDADICLTAGIMIDDSDETTASDTLSQVLNTGTTGVVFFGSPAYARALVERGDNRLPDSGRLQWLFADLNLEMTFPASSVYQHGIIAVTAASRFIVEFEDHWMRINERRVNSLQALENPWFRPWFEERNACSFNPLTTGLRDCATIYGTMTADEIEDMKRRAFQQDQYAEAAVMAVYTYAYALREAQMDKCPGVSGFCPALVAMERQEFFNDYLKKVNLRFKTTERIPTLGTYDVAPYYSPKRLRFNANGDLAEASYFIWNYNDIESGNRQSDFKFRRAGSYVDGTLILNNVAMYSEDRKTRLSSLPPSPCPSAGCGTCLGLPADLKYYYTPGDVVISGTFSLHKMGSTPISCGGRISVNQYQYMEAMIYAVNQINNDPSILPNLKLGGLGFDDCSSSALSQSFLAQVQRGNIVIKSSGGEELDPRTVEAYTAAYSSPLTLPLAEAMNMLMRPMVGYRAGSSELDDDRRYPYYIRALPGIYEEIKAMILLLKQWNWMYVQLVTSDMHYSQNAEKVFRELSAKEGICVVASHNIGTDVDGAERMLMGLQANKAVSPTISLLDSHDNQRFLAILANNTAIRRDLAILATTSWGTSEMIVDGFEDVANRVISLSLRHSTLGNFRNYLSGLQVQTYTSNPWFSEWYMAVHSCTLGVPSDGVPICDMSQPITAGGSKFRLMYEVESVINAVKAIADGLDKTLRSYCGTGYKNVCNDFINAADKGKVFLDTIKAVSFPIENMLAPNTFQFSGKSAVVPFEVYSYKAGRYVKVRDVDPWAQSIVGSAVIQLYNGDAPLQASSSCPAPCLECLYMFNYMKYWYVPGDVVIGAIFDVHYAGSGPFMCGAVRKWNGALYTEVFNFALSRINSGAASVKLDNFKLGGLAVDGCSNPIRSTAIVNRVLMGMDIRSAASGEMFDSNSLVSWMTYDSQTTIDTARLLQALNMPVVSPGATALALNDKKEFYTFFRTIPSDSLVVKGMADFINAMGWKYVLVLNSPDETNREAKDLFKKHLEGFGICVVASYEFQTDGSNEVIIRGIDEADTQIVAVFSEPDRYIESFITEKSNTLTSTPLTYIANRRWGRFTEQFINTATDVSLVNSVFFDLDSPTIAEFTNYLNGRDALTTDNNPWFQEIYEEVMGCNLPGSFIPGRGNCDTTNSRRFNPITSGRNWEQDIWTLSTMNAVYAIAKATNNVKVSVCGPGVALCPGFFTQDDVHSKIMDELDRENFTDIAGMAFKFFEREADRGYKMYRYRPNIAPQEEGVLTRTTALSLSNSLALKELYASLRSQCPGDCLTCKTSATDLQDFTLISGDIYIVGLFDIHNEGYSPYTCGEINGKHGLQLLEAFNFAIEYVNNHTGMFSDILQGVRIGGVGLDMCKSPTRAANLVANIHSGDVTLSKDGETVYPRRIDAYVATMDTESSIRVADVLTQLAVPQISYGATGMDLLNRNKYKYFLRSVPADDKLARAIVSYLKKFSYTNIQVVYSFDEIGEPGLEEFEKVAFVNKICVGRKHLVGESGMVSEQEARAVVNRISNTRNPEDEVVVLWMKNPLPILEAVNNNDEVARHFLFVVTDKWGADPDFLKMSSLQTLLRFKNLVTFDVETADIPAFDMYLEHKTPDNYRSNPWFQEYFEHLQGCSWGAAAGGAVKPCDPSSTIPRADEYVQDPYVLYVINAVFSVALGLDDALKAKCKVPGVCDQYRNSGERRQRLMTGIEKVMYTDDTHQPFFYTEDGQSDRGYHIYNVTSASATTGTEFSYMNVGSYNDSHFLKLDITYDSQFSAYCDSNLETPDPSDDCSCPFKPVVPSRYMKKDEGGRGLTLVYVGDIHQRDPNHALGCGPINTGVDLQRLLAFFFAIDRINNNADFTLLDSIKLNGLALDSCTHGLRLGQDVYNVLSGNQLCDTDEGGQLVAPSSIIGFVVDKDKNTLPISSMLAQQKITTISPTATLSVLNNRYQYPYFLRVRNDNDKLAEVILSIGRRVGWDYMSAIYTDNIQHRSAAASLLAASKDRGVCMADAAGLAEDATLEDAKQVLEKVAKQVGARGVVLFVDPPHLTLLLQASREAGLSGAFTWVVPSDWAHSGENIAGLEDEVSGSITIETRTAILEEFTDYVRSLTYNNRQGIPDDWFMNIYQAIHQCSLIDVEIPHIRRYPGVCTKGEVITRDMIAQDPSVLHVIISVFSAALGLNNIPQCLRSSLDIAACLQLQERRNELIYDGISGVNFQVLPDLLGQDSFQFSFDSNSNGQMGYIIKNYRAVLDSEKSRYNGSSYAAFPIGGYSSNGLSLDLSLYGGGRSLESGAVPASICALGSTCTCQLPGGQQWDYSPAPILDPSNVQVGGTYRDPETGEAVTVTGIPQTSDRFNKAWGIILAILAAIGAVISFGLFVFLLIMYPIRGGTSILGFILAFGIVLLYLMVFPFIAHADERICGLRRFSLGVVYALVYSALLVKLVDCWRVRGKGESYNVKYSKLGRPAGLFMVTIFLVLVQVMINAEWLILRPPDVVRVFYEEQFWPRCSTHDFYDESLVLSLVYVMVLIVLSLVLSLLTFTSTTNHRESRWILGITVISIPCWVIWCSVATLGAYSVRDPAVAVGLLVNATVMLLLVPVRKLYLLHKYNALIEEEEERESQYAASHKDNDYNSVYGRQYDNHPRLHDTSSNHGSSRAY</sequence>
<feature type="region of interest" description="Disordered" evidence="7">
    <location>
        <begin position="2876"/>
        <end position="2895"/>
    </location>
</feature>
<keyword evidence="11" id="KW-1185">Reference proteome</keyword>
<feature type="compositionally biased region" description="Basic and acidic residues" evidence="7">
    <location>
        <begin position="2876"/>
        <end position="2886"/>
    </location>
</feature>
<dbReference type="Gene3D" id="3.40.50.2300">
    <property type="match status" value="10"/>
</dbReference>
<organism evidence="11 12">
    <name type="scientific">Aplysia californica</name>
    <name type="common">California sea hare</name>
    <dbReference type="NCBI Taxonomy" id="6500"/>
    <lineage>
        <taxon>Eukaryota</taxon>
        <taxon>Metazoa</taxon>
        <taxon>Spiralia</taxon>
        <taxon>Lophotrochozoa</taxon>
        <taxon>Mollusca</taxon>
        <taxon>Gastropoda</taxon>
        <taxon>Heterobranchia</taxon>
        <taxon>Euthyneura</taxon>
        <taxon>Tectipleura</taxon>
        <taxon>Aplysiida</taxon>
        <taxon>Aplysioidea</taxon>
        <taxon>Aplysiidae</taxon>
        <taxon>Aplysia</taxon>
    </lineage>
</organism>
<reference evidence="12" key="1">
    <citation type="submission" date="2025-08" db="UniProtKB">
        <authorList>
            <consortium name="RefSeq"/>
        </authorList>
    </citation>
    <scope>IDENTIFICATION</scope>
</reference>
<evidence type="ECO:0000256" key="6">
    <source>
        <dbReference type="ARBA" id="ARBA00023180"/>
    </source>
</evidence>
<feature type="domain" description="G-protein coupled receptors family 3 profile" evidence="10">
    <location>
        <begin position="2598"/>
        <end position="2842"/>
    </location>
</feature>
<accession>A0ABM1A5L6</accession>
<feature type="transmembrane region" description="Helical" evidence="8">
    <location>
        <begin position="2595"/>
        <end position="2618"/>
    </location>
</feature>
<evidence type="ECO:0000313" key="12">
    <source>
        <dbReference type="RefSeq" id="XP_012941278.1"/>
    </source>
</evidence>
<dbReference type="GeneID" id="101861377"/>
<keyword evidence="2 8" id="KW-0812">Transmembrane</keyword>
<evidence type="ECO:0000256" key="1">
    <source>
        <dbReference type="ARBA" id="ARBA00004141"/>
    </source>
</evidence>
<dbReference type="InterPro" id="IPR000337">
    <property type="entry name" value="GPCR_3"/>
</dbReference>
<feature type="transmembrane region" description="Helical" evidence="8">
    <location>
        <begin position="2630"/>
        <end position="2651"/>
    </location>
</feature>
<evidence type="ECO:0000259" key="10">
    <source>
        <dbReference type="PROSITE" id="PS50259"/>
    </source>
</evidence>
<dbReference type="InterPro" id="IPR028082">
    <property type="entry name" value="Peripla_BP_I"/>
</dbReference>